<comment type="caution">
    <text evidence="1">The sequence shown here is derived from an EMBL/GenBank/DDBJ whole genome shotgun (WGS) entry which is preliminary data.</text>
</comment>
<accession>A0A8J3CBF5</accession>
<protein>
    <submittedName>
        <fullName evidence="1">Uncharacterized protein</fullName>
    </submittedName>
</protein>
<organism evidence="1 2">
    <name type="scientific">Longimycelium tulufanense</name>
    <dbReference type="NCBI Taxonomy" id="907463"/>
    <lineage>
        <taxon>Bacteria</taxon>
        <taxon>Bacillati</taxon>
        <taxon>Actinomycetota</taxon>
        <taxon>Actinomycetes</taxon>
        <taxon>Pseudonocardiales</taxon>
        <taxon>Pseudonocardiaceae</taxon>
        <taxon>Longimycelium</taxon>
    </lineage>
</organism>
<sequence length="139" mass="15424">MFQVDTHAARAVLDFLDSHPQLPRIAAIDHHSYSHPRDRRSYHDLQIDDESIAAALAWHDVLTEVRVVLNDYPDSGSVHIGLYGLLPTGPGVHVYAAVRGDERIALLLNTDLRFISHGCEVDVSVLRRLTDARVAEAVA</sequence>
<evidence type="ECO:0000313" key="2">
    <source>
        <dbReference type="Proteomes" id="UP000637578"/>
    </source>
</evidence>
<gene>
    <name evidence="1" type="ORF">GCM10012275_02490</name>
</gene>
<dbReference type="Proteomes" id="UP000637578">
    <property type="component" value="Unassembled WGS sequence"/>
</dbReference>
<reference evidence="1" key="1">
    <citation type="journal article" date="2014" name="Int. J. Syst. Evol. Microbiol.">
        <title>Complete genome sequence of Corynebacterium casei LMG S-19264T (=DSM 44701T), isolated from a smear-ripened cheese.</title>
        <authorList>
            <consortium name="US DOE Joint Genome Institute (JGI-PGF)"/>
            <person name="Walter F."/>
            <person name="Albersmeier A."/>
            <person name="Kalinowski J."/>
            <person name="Ruckert C."/>
        </authorList>
    </citation>
    <scope>NUCLEOTIDE SEQUENCE</scope>
    <source>
        <strain evidence="1">CGMCC 4.5737</strain>
    </source>
</reference>
<reference evidence="1" key="2">
    <citation type="submission" date="2020-09" db="EMBL/GenBank/DDBJ databases">
        <authorList>
            <person name="Sun Q."/>
            <person name="Zhou Y."/>
        </authorList>
    </citation>
    <scope>NUCLEOTIDE SEQUENCE</scope>
    <source>
        <strain evidence="1">CGMCC 4.5737</strain>
    </source>
</reference>
<name>A0A8J3CBF5_9PSEU</name>
<dbReference type="AlphaFoldDB" id="A0A8J3CBF5"/>
<dbReference type="EMBL" id="BMMK01000001">
    <property type="protein sequence ID" value="GGM34704.1"/>
    <property type="molecule type" value="Genomic_DNA"/>
</dbReference>
<evidence type="ECO:0000313" key="1">
    <source>
        <dbReference type="EMBL" id="GGM34704.1"/>
    </source>
</evidence>
<dbReference type="RefSeq" id="WP_189052914.1">
    <property type="nucleotide sequence ID" value="NZ_BMMK01000001.1"/>
</dbReference>
<keyword evidence="2" id="KW-1185">Reference proteome</keyword>
<proteinExistence type="predicted"/>